<dbReference type="InterPro" id="IPR011990">
    <property type="entry name" value="TPR-like_helical_dom_sf"/>
</dbReference>
<feature type="repeat" description="PPR" evidence="2">
    <location>
        <begin position="234"/>
        <end position="268"/>
    </location>
</feature>
<dbReference type="InterPro" id="IPR046960">
    <property type="entry name" value="PPR_At4g14850-like_plant"/>
</dbReference>
<dbReference type="Pfam" id="PF01535">
    <property type="entry name" value="PPR"/>
    <property type="match status" value="5"/>
</dbReference>
<feature type="repeat" description="PPR" evidence="2">
    <location>
        <begin position="434"/>
        <end position="468"/>
    </location>
</feature>
<reference evidence="3" key="2">
    <citation type="submission" date="2021-03" db="UniProtKB">
        <authorList>
            <consortium name="EnsemblPlants"/>
        </authorList>
    </citation>
    <scope>IDENTIFICATION</scope>
</reference>
<keyword evidence="4" id="KW-1185">Reference proteome</keyword>
<dbReference type="Gramene" id="AUR62021693-RA">
    <property type="protein sequence ID" value="AUR62021693-RA:cds"/>
    <property type="gene ID" value="AUR62021693"/>
</dbReference>
<reference evidence="3" key="1">
    <citation type="journal article" date="2017" name="Nature">
        <title>The genome of Chenopodium quinoa.</title>
        <authorList>
            <person name="Jarvis D.E."/>
            <person name="Ho Y.S."/>
            <person name="Lightfoot D.J."/>
            <person name="Schmoeckel S.M."/>
            <person name="Li B."/>
            <person name="Borm T.J.A."/>
            <person name="Ohyanagi H."/>
            <person name="Mineta K."/>
            <person name="Michell C.T."/>
            <person name="Saber N."/>
            <person name="Kharbatia N.M."/>
            <person name="Rupper R.R."/>
            <person name="Sharp A.R."/>
            <person name="Dally N."/>
            <person name="Boughton B.A."/>
            <person name="Woo Y.H."/>
            <person name="Gao G."/>
            <person name="Schijlen E.G.W.M."/>
            <person name="Guo X."/>
            <person name="Momin A.A."/>
            <person name="Negrao S."/>
            <person name="Al-Babili S."/>
            <person name="Gehring C."/>
            <person name="Roessner U."/>
            <person name="Jung C."/>
            <person name="Murphy K."/>
            <person name="Arold S.T."/>
            <person name="Gojobori T."/>
            <person name="van der Linden C.G."/>
            <person name="van Loo E.N."/>
            <person name="Jellen E.N."/>
            <person name="Maughan P.J."/>
            <person name="Tester M."/>
        </authorList>
    </citation>
    <scope>NUCLEOTIDE SEQUENCE [LARGE SCALE GENOMIC DNA]</scope>
    <source>
        <strain evidence="3">cv. PI 614886</strain>
    </source>
</reference>
<name>A0A803M161_CHEQI</name>
<dbReference type="PANTHER" id="PTHR47926">
    <property type="entry name" value="PENTATRICOPEPTIDE REPEAT-CONTAINING PROTEIN"/>
    <property type="match status" value="1"/>
</dbReference>
<keyword evidence="1" id="KW-0677">Repeat</keyword>
<dbReference type="GO" id="GO:0080156">
    <property type="term" value="P:mitochondrial mRNA modification"/>
    <property type="evidence" value="ECO:0007669"/>
    <property type="project" value="EnsemblPlants"/>
</dbReference>
<protein>
    <recommendedName>
        <fullName evidence="5">Pentatricopeptide repeat-containing protein</fullName>
    </recommendedName>
</protein>
<dbReference type="PROSITE" id="PS51375">
    <property type="entry name" value="PPR"/>
    <property type="match status" value="6"/>
</dbReference>
<organism evidence="3 4">
    <name type="scientific">Chenopodium quinoa</name>
    <name type="common">Quinoa</name>
    <dbReference type="NCBI Taxonomy" id="63459"/>
    <lineage>
        <taxon>Eukaryota</taxon>
        <taxon>Viridiplantae</taxon>
        <taxon>Streptophyta</taxon>
        <taxon>Embryophyta</taxon>
        <taxon>Tracheophyta</taxon>
        <taxon>Spermatophyta</taxon>
        <taxon>Magnoliopsida</taxon>
        <taxon>eudicotyledons</taxon>
        <taxon>Gunneridae</taxon>
        <taxon>Pentapetalae</taxon>
        <taxon>Caryophyllales</taxon>
        <taxon>Chenopodiaceae</taxon>
        <taxon>Chenopodioideae</taxon>
        <taxon>Atripliceae</taxon>
        <taxon>Chenopodium</taxon>
    </lineage>
</organism>
<proteinExistence type="predicted"/>
<feature type="repeat" description="PPR" evidence="2">
    <location>
        <begin position="133"/>
        <end position="167"/>
    </location>
</feature>
<feature type="repeat" description="PPR" evidence="2">
    <location>
        <begin position="636"/>
        <end position="670"/>
    </location>
</feature>
<dbReference type="SUPFAM" id="SSF48452">
    <property type="entry name" value="TPR-like"/>
    <property type="match status" value="1"/>
</dbReference>
<dbReference type="GO" id="GO:0003723">
    <property type="term" value="F:RNA binding"/>
    <property type="evidence" value="ECO:0007669"/>
    <property type="project" value="InterPro"/>
</dbReference>
<dbReference type="AlphaFoldDB" id="A0A803M161"/>
<sequence>MFLSNSLLNWYMRLSAIDDAFQLFDEMPSPNFISWNVMISGCNNDLFYDYAWRYFCRMRSMGNGSNEYTYGSVISACSGLGSLLYGKMVYALTLKDGYFSNGYVRSGMIELFSKNSRFDDALRLFDDWPYEQNVVCWNNMINGAVKSGDHGRAIKLFHQMRWFAVIPNNITFSGALGACNALENDDMGKNIHALVIKHGAGQDVFVGTGISDLYSKCGLMDEAIKNFFRMPVQNVVSWTAMISGYVQKGDVVSAIKLFGEMRKVGVEVNKYTITSILSACAKSYVVDVAMQMHSWIIKSGLAADSAVIASMISTYSKAGEVHLSELLYLEQDNCDDECLWNVMISSFVQNKKIEEAINLFCRMLLNGSKPDNFAIGSMLSIIDCLYTGRQIHSYMLKSGLVFDLCVGSSLFTMYSKCGRLLESYEVFLQLPDRDIVSWASMISGFAEHGYPHKAIQLFREMLLAGSKPDQVTFMGVLTACSSLVTPLIGKEVHGYVFRAGLSRESFIGGALVNMYSKCGAQDLARRVFDMIPQKDQVMCSVLVSGYAQAGDIQEALSVLHGMLVANLQADSYTISSILGSDALLKMTDIGIQLHALILKIGLESDVSVGSSLITMYSKCGVVNDCRKAFDQIIKPDLISWTTMIVSYAQQGRSTEALKLYEAMTREGLEPDAVTFVGVLSACSHAGLVEEGYSHLSSMSKDYGIEPHLRHYSCMVDLLGRSGRLKEAESFIHSMPIKPDALIWATLLAACKLHGDVDIGRLAAKKVIELQPSNYGAYVSLSNMCADIGQWDEVEDIRNLMKRTRLSKEPGWSLV</sequence>
<dbReference type="InterPro" id="IPR002885">
    <property type="entry name" value="PPR_rpt"/>
</dbReference>
<evidence type="ECO:0000256" key="1">
    <source>
        <dbReference type="ARBA" id="ARBA00022737"/>
    </source>
</evidence>
<dbReference type="Gene3D" id="1.25.40.10">
    <property type="entry name" value="Tetratricopeptide repeat domain"/>
    <property type="match status" value="8"/>
</dbReference>
<dbReference type="OMA" id="AWTTIID"/>
<accession>A0A803M161</accession>
<dbReference type="FunFam" id="1.25.40.10:FF:000073">
    <property type="entry name" value="Pentatricopeptide repeat-containing protein chloroplastic"/>
    <property type="match status" value="1"/>
</dbReference>
<dbReference type="EnsemblPlants" id="AUR62021693-RA">
    <property type="protein sequence ID" value="AUR62021693-RA:cds"/>
    <property type="gene ID" value="AUR62021693"/>
</dbReference>
<dbReference type="PANTHER" id="PTHR47926:SF496">
    <property type="entry name" value="PENTACOTRIPEPTIDE-REPEAT REGION OF PRORP DOMAIN-CONTAINING PROTEIN"/>
    <property type="match status" value="1"/>
</dbReference>
<dbReference type="GO" id="GO:0009507">
    <property type="term" value="C:chloroplast"/>
    <property type="evidence" value="ECO:0007669"/>
    <property type="project" value="EnsemblPlants"/>
</dbReference>
<evidence type="ECO:0000313" key="4">
    <source>
        <dbReference type="Proteomes" id="UP000596660"/>
    </source>
</evidence>
<dbReference type="GO" id="GO:0005739">
    <property type="term" value="C:mitochondrion"/>
    <property type="evidence" value="ECO:0007669"/>
    <property type="project" value="EnsemblPlants"/>
</dbReference>
<dbReference type="FunFam" id="1.25.40.10:FF:000031">
    <property type="entry name" value="Pentatricopeptide repeat-containing protein mitochondrial"/>
    <property type="match status" value="1"/>
</dbReference>
<dbReference type="Proteomes" id="UP000596660">
    <property type="component" value="Unplaced"/>
</dbReference>
<feature type="repeat" description="PPR" evidence="2">
    <location>
        <begin position="535"/>
        <end position="569"/>
    </location>
</feature>
<dbReference type="NCBIfam" id="TIGR00756">
    <property type="entry name" value="PPR"/>
    <property type="match status" value="6"/>
</dbReference>
<evidence type="ECO:0000313" key="3">
    <source>
        <dbReference type="EnsemblPlants" id="AUR62021693-RA:cds"/>
    </source>
</evidence>
<dbReference type="InterPro" id="IPR046848">
    <property type="entry name" value="E_motif"/>
</dbReference>
<evidence type="ECO:0008006" key="5">
    <source>
        <dbReference type="Google" id="ProtNLM"/>
    </source>
</evidence>
<dbReference type="Pfam" id="PF20431">
    <property type="entry name" value="E_motif"/>
    <property type="match status" value="1"/>
</dbReference>
<dbReference type="FunFam" id="1.25.40.10:FF:001093">
    <property type="entry name" value="Pentatricopeptide repeat-containing protein At2g34400"/>
    <property type="match status" value="1"/>
</dbReference>
<evidence type="ECO:0000256" key="2">
    <source>
        <dbReference type="PROSITE-ProRule" id="PRU00708"/>
    </source>
</evidence>
<dbReference type="Pfam" id="PF13041">
    <property type="entry name" value="PPR_2"/>
    <property type="match status" value="5"/>
</dbReference>
<feature type="repeat" description="PPR" evidence="2">
    <location>
        <begin position="336"/>
        <end position="370"/>
    </location>
</feature>